<dbReference type="InterPro" id="IPR036908">
    <property type="entry name" value="RlpA-like_sf"/>
</dbReference>
<dbReference type="InterPro" id="IPR034718">
    <property type="entry name" value="RlpA"/>
</dbReference>
<dbReference type="Pfam" id="PF03330">
    <property type="entry name" value="DPBB_1"/>
    <property type="match status" value="1"/>
</dbReference>
<reference evidence="6 7" key="1">
    <citation type="submission" date="2022-01" db="EMBL/GenBank/DDBJ databases">
        <title>Flavihumibacter sp. nov., isolated from sediment of a river.</title>
        <authorList>
            <person name="Liu H."/>
        </authorList>
    </citation>
    <scope>NUCLEOTIDE SEQUENCE [LARGE SCALE GENOMIC DNA]</scope>
    <source>
        <strain evidence="6 7">RY-1</strain>
    </source>
</reference>
<dbReference type="CDD" id="cd22268">
    <property type="entry name" value="DPBB_RlpA-like"/>
    <property type="match status" value="1"/>
</dbReference>
<keyword evidence="3" id="KW-0732">Signal</keyword>
<evidence type="ECO:0000256" key="2">
    <source>
        <dbReference type="ARBA" id="ARBA00023316"/>
    </source>
</evidence>
<evidence type="ECO:0000313" key="7">
    <source>
        <dbReference type="Proteomes" id="UP001200145"/>
    </source>
</evidence>
<keyword evidence="7" id="KW-1185">Reference proteome</keyword>
<dbReference type="SUPFAM" id="SSF50685">
    <property type="entry name" value="Barwin-like endoglucanases"/>
    <property type="match status" value="1"/>
</dbReference>
<accession>A0ABS9BFL0</accession>
<dbReference type="PANTHER" id="PTHR34183">
    <property type="entry name" value="ENDOLYTIC PEPTIDOGLYCAN TRANSGLYCOSYLASE RLPA"/>
    <property type="match status" value="1"/>
</dbReference>
<comment type="similarity">
    <text evidence="3 4">Belongs to the RlpA family.</text>
</comment>
<dbReference type="EC" id="4.2.2.-" evidence="3"/>
<comment type="function">
    <text evidence="3">Lytic transglycosylase with a strong preference for naked glycan strands that lack stem peptides.</text>
</comment>
<evidence type="ECO:0000256" key="3">
    <source>
        <dbReference type="HAMAP-Rule" id="MF_02071"/>
    </source>
</evidence>
<dbReference type="InterPro" id="IPR012997">
    <property type="entry name" value="RplA"/>
</dbReference>
<dbReference type="Proteomes" id="UP001200145">
    <property type="component" value="Unassembled WGS sequence"/>
</dbReference>
<keyword evidence="2 3" id="KW-0961">Cell wall biogenesis/degradation</keyword>
<proteinExistence type="inferred from homology"/>
<dbReference type="HAMAP" id="MF_02071">
    <property type="entry name" value="RlpA"/>
    <property type="match status" value="1"/>
</dbReference>
<dbReference type="InterPro" id="IPR009009">
    <property type="entry name" value="RlpA-like_DPBB"/>
</dbReference>
<keyword evidence="1 3" id="KW-0456">Lyase</keyword>
<feature type="signal peptide" evidence="3">
    <location>
        <begin position="1"/>
        <end position="23"/>
    </location>
</feature>
<evidence type="ECO:0000256" key="1">
    <source>
        <dbReference type="ARBA" id="ARBA00023239"/>
    </source>
</evidence>
<organism evidence="6 7">
    <name type="scientific">Flavihumibacter fluminis</name>
    <dbReference type="NCBI Taxonomy" id="2909236"/>
    <lineage>
        <taxon>Bacteria</taxon>
        <taxon>Pseudomonadati</taxon>
        <taxon>Bacteroidota</taxon>
        <taxon>Chitinophagia</taxon>
        <taxon>Chitinophagales</taxon>
        <taxon>Chitinophagaceae</taxon>
        <taxon>Flavihumibacter</taxon>
    </lineage>
</organism>
<evidence type="ECO:0000256" key="4">
    <source>
        <dbReference type="RuleBase" id="RU003495"/>
    </source>
</evidence>
<evidence type="ECO:0000259" key="5">
    <source>
        <dbReference type="Pfam" id="PF03330"/>
    </source>
</evidence>
<sequence length="142" mass="15680" precursor="true">MTIKTVLSILGLLFLLCSVASFAQDSTQLPAKKRIVNLDSVQYGVASYYAAKFQGRLTASGEKYDSSKLTAAHNGLPFGTWVRVTNRRNKRSVIVKINDRLHHANTRVVDLSATAAKKLGFYSRGLTKVKVEVLGKKKPIEQ</sequence>
<evidence type="ECO:0000313" key="6">
    <source>
        <dbReference type="EMBL" id="MCF1713619.1"/>
    </source>
</evidence>
<protein>
    <recommendedName>
        <fullName evidence="3">Probable endolytic peptidoglycan transglycosylase RlpA</fullName>
        <ecNumber evidence="3">4.2.2.-</ecNumber>
    </recommendedName>
</protein>
<dbReference type="EMBL" id="JAKEVY010000001">
    <property type="protein sequence ID" value="MCF1713619.1"/>
    <property type="molecule type" value="Genomic_DNA"/>
</dbReference>
<comment type="caution">
    <text evidence="6">The sequence shown here is derived from an EMBL/GenBank/DDBJ whole genome shotgun (WGS) entry which is preliminary data.</text>
</comment>
<dbReference type="RefSeq" id="WP_234864147.1">
    <property type="nucleotide sequence ID" value="NZ_JAKEVY010000001.1"/>
</dbReference>
<feature type="chain" id="PRO_5044905798" description="Probable endolytic peptidoglycan transglycosylase RlpA" evidence="3">
    <location>
        <begin position="24"/>
        <end position="142"/>
    </location>
</feature>
<dbReference type="Gene3D" id="2.40.40.10">
    <property type="entry name" value="RlpA-like domain"/>
    <property type="match status" value="1"/>
</dbReference>
<dbReference type="NCBIfam" id="TIGR00413">
    <property type="entry name" value="rlpA"/>
    <property type="match status" value="1"/>
</dbReference>
<name>A0ABS9BFL0_9BACT</name>
<dbReference type="PANTHER" id="PTHR34183:SF1">
    <property type="entry name" value="ENDOLYTIC PEPTIDOGLYCAN TRANSGLYCOSYLASE RLPA"/>
    <property type="match status" value="1"/>
</dbReference>
<feature type="domain" description="RlpA-like protein double-psi beta-barrel" evidence="5">
    <location>
        <begin position="44"/>
        <end position="131"/>
    </location>
</feature>
<gene>
    <name evidence="3" type="primary">rlpA</name>
    <name evidence="6" type="ORF">L0U88_03125</name>
</gene>